<comment type="function">
    <text evidence="8">3'-5' exoribonuclease that releases 5'-nucleoside monophosphates and is involved in maturation of structured RNAs.</text>
</comment>
<protein>
    <recommendedName>
        <fullName evidence="8">Ribonuclease R</fullName>
        <shortName evidence="8">RNase R</shortName>
        <ecNumber evidence="8">3.1.13.1</ecNumber>
    </recommendedName>
</protein>
<dbReference type="InterPro" id="IPR050180">
    <property type="entry name" value="RNR_Ribonuclease"/>
</dbReference>
<dbReference type="InterPro" id="IPR011805">
    <property type="entry name" value="RNase_R"/>
</dbReference>
<dbReference type="Pfam" id="PF00773">
    <property type="entry name" value="RNB"/>
    <property type="match status" value="1"/>
</dbReference>
<comment type="subcellular location">
    <subcellularLocation>
        <location evidence="2 8">Cytoplasm</location>
    </subcellularLocation>
</comment>
<evidence type="ECO:0000259" key="10">
    <source>
        <dbReference type="PROSITE" id="PS50126"/>
    </source>
</evidence>
<dbReference type="GO" id="GO:0003723">
    <property type="term" value="F:RNA binding"/>
    <property type="evidence" value="ECO:0007669"/>
    <property type="project" value="UniProtKB-UniRule"/>
</dbReference>
<dbReference type="PROSITE" id="PS50126">
    <property type="entry name" value="S1"/>
    <property type="match status" value="1"/>
</dbReference>
<dbReference type="PROSITE" id="PS01175">
    <property type="entry name" value="RIBONUCLEASE_II"/>
    <property type="match status" value="1"/>
</dbReference>
<dbReference type="Proteomes" id="UP000243884">
    <property type="component" value="Unassembled WGS sequence"/>
</dbReference>
<dbReference type="InterPro" id="IPR040476">
    <property type="entry name" value="CSD2"/>
</dbReference>
<evidence type="ECO:0000313" key="11">
    <source>
        <dbReference type="EMBL" id="SMC34272.1"/>
    </source>
</evidence>
<keyword evidence="7 8" id="KW-0694">RNA-binding</keyword>
<dbReference type="EMBL" id="FWXK01000002">
    <property type="protein sequence ID" value="SMC34272.1"/>
    <property type="molecule type" value="Genomic_DNA"/>
</dbReference>
<dbReference type="HAMAP" id="MF_01895">
    <property type="entry name" value="RNase_R"/>
    <property type="match status" value="1"/>
</dbReference>
<dbReference type="SMART" id="SM00955">
    <property type="entry name" value="RNB"/>
    <property type="match status" value="1"/>
</dbReference>
<dbReference type="PANTHER" id="PTHR23355">
    <property type="entry name" value="RIBONUCLEASE"/>
    <property type="match status" value="1"/>
</dbReference>
<dbReference type="Pfam" id="PF08206">
    <property type="entry name" value="OB_RNB"/>
    <property type="match status" value="1"/>
</dbReference>
<dbReference type="InterPro" id="IPR003029">
    <property type="entry name" value="S1_domain"/>
</dbReference>
<evidence type="ECO:0000256" key="5">
    <source>
        <dbReference type="ARBA" id="ARBA00022801"/>
    </source>
</evidence>
<dbReference type="NCBIfam" id="TIGR00358">
    <property type="entry name" value="3_prime_RNase"/>
    <property type="match status" value="1"/>
</dbReference>
<evidence type="ECO:0000256" key="9">
    <source>
        <dbReference type="SAM" id="MobiDB-lite"/>
    </source>
</evidence>
<dbReference type="GO" id="GO:0006402">
    <property type="term" value="P:mRNA catabolic process"/>
    <property type="evidence" value="ECO:0007669"/>
    <property type="project" value="TreeGrafter"/>
</dbReference>
<evidence type="ECO:0000256" key="1">
    <source>
        <dbReference type="ARBA" id="ARBA00001849"/>
    </source>
</evidence>
<evidence type="ECO:0000256" key="6">
    <source>
        <dbReference type="ARBA" id="ARBA00022839"/>
    </source>
</evidence>
<dbReference type="RefSeq" id="WP_234983508.1">
    <property type="nucleotide sequence ID" value="NZ_FWXK01000002.1"/>
</dbReference>
<keyword evidence="12" id="KW-1185">Reference proteome</keyword>
<feature type="domain" description="S1 motif" evidence="10">
    <location>
        <begin position="638"/>
        <end position="718"/>
    </location>
</feature>
<comment type="catalytic activity">
    <reaction evidence="1 8">
        <text>Exonucleolytic cleavage in the 3'- to 5'-direction to yield nucleoside 5'-phosphates.</text>
        <dbReference type="EC" id="3.1.13.1"/>
    </reaction>
</comment>
<organism evidence="11 12">
    <name type="scientific">Aerococcus suis</name>
    <dbReference type="NCBI Taxonomy" id="371602"/>
    <lineage>
        <taxon>Bacteria</taxon>
        <taxon>Bacillati</taxon>
        <taxon>Bacillota</taxon>
        <taxon>Bacilli</taxon>
        <taxon>Lactobacillales</taxon>
        <taxon>Aerococcaceae</taxon>
        <taxon>Aerococcus</taxon>
    </lineage>
</organism>
<dbReference type="GO" id="GO:0008859">
    <property type="term" value="F:exoribonuclease II activity"/>
    <property type="evidence" value="ECO:0007669"/>
    <property type="project" value="UniProtKB-UniRule"/>
</dbReference>
<keyword evidence="4 8" id="KW-0540">Nuclease</keyword>
<proteinExistence type="inferred from homology"/>
<dbReference type="Pfam" id="PF17876">
    <property type="entry name" value="CSD2"/>
    <property type="match status" value="1"/>
</dbReference>
<dbReference type="InterPro" id="IPR022966">
    <property type="entry name" value="RNase_II/R_CS"/>
</dbReference>
<keyword evidence="6 8" id="KW-0269">Exonuclease</keyword>
<accession>A0A1W1YDP3</accession>
<dbReference type="SUPFAM" id="SSF50249">
    <property type="entry name" value="Nucleic acid-binding proteins"/>
    <property type="match status" value="4"/>
</dbReference>
<dbReference type="Pfam" id="PF00575">
    <property type="entry name" value="S1"/>
    <property type="match status" value="1"/>
</dbReference>
<evidence type="ECO:0000256" key="7">
    <source>
        <dbReference type="ARBA" id="ARBA00022884"/>
    </source>
</evidence>
<comment type="similarity">
    <text evidence="8">Belongs to the RNR ribonuclease family. RNase R subfamily.</text>
</comment>
<feature type="compositionally biased region" description="Basic residues" evidence="9">
    <location>
        <begin position="724"/>
        <end position="752"/>
    </location>
</feature>
<dbReference type="STRING" id="371602.SAMN04487984_0590"/>
<dbReference type="InterPro" id="IPR013223">
    <property type="entry name" value="RNase_B_OB_dom"/>
</dbReference>
<keyword evidence="3 8" id="KW-0963">Cytoplasm</keyword>
<name>A0A1W1YDP3_9LACT</name>
<gene>
    <name evidence="8" type="primary">rnr</name>
    <name evidence="11" type="ORF">SAMN04487984_0590</name>
</gene>
<dbReference type="NCBIfam" id="TIGR02063">
    <property type="entry name" value="RNase_R"/>
    <property type="match status" value="1"/>
</dbReference>
<evidence type="ECO:0000256" key="3">
    <source>
        <dbReference type="ARBA" id="ARBA00022490"/>
    </source>
</evidence>
<keyword evidence="5 8" id="KW-0378">Hydrolase</keyword>
<feature type="region of interest" description="Disordered" evidence="9">
    <location>
        <begin position="604"/>
        <end position="626"/>
    </location>
</feature>
<feature type="region of interest" description="Disordered" evidence="9">
    <location>
        <begin position="720"/>
        <end position="775"/>
    </location>
</feature>
<evidence type="ECO:0000256" key="2">
    <source>
        <dbReference type="ARBA" id="ARBA00004496"/>
    </source>
</evidence>
<dbReference type="EC" id="3.1.13.1" evidence="8"/>
<evidence type="ECO:0000256" key="4">
    <source>
        <dbReference type="ARBA" id="ARBA00022722"/>
    </source>
</evidence>
<dbReference type="Gene3D" id="2.40.50.140">
    <property type="entry name" value="Nucleic acid-binding proteins"/>
    <property type="match status" value="2"/>
</dbReference>
<dbReference type="PANTHER" id="PTHR23355:SF9">
    <property type="entry name" value="DIS3-LIKE EXONUCLEASE 2"/>
    <property type="match status" value="1"/>
</dbReference>
<dbReference type="GO" id="GO:0005829">
    <property type="term" value="C:cytosol"/>
    <property type="evidence" value="ECO:0007669"/>
    <property type="project" value="TreeGrafter"/>
</dbReference>
<dbReference type="InterPro" id="IPR004476">
    <property type="entry name" value="RNase_II/RNase_R"/>
</dbReference>
<dbReference type="SMART" id="SM00316">
    <property type="entry name" value="S1"/>
    <property type="match status" value="1"/>
</dbReference>
<sequence>MNQPRIAEEILSVLESYPEGKTSQQLSQILGYHSGKQFAKLVKMIAHLEQDKQIKINDNGVIQLAIEETVVEGTFSQNDKGFGFVRRDNENHDIFIPRGKTNSALNGDVVKVKITKPEVPWADKSAEGIIIDVVERQVTRLTGEFTAFDDKLKKETGYYGGLKPQNKGFDNLTCFISEDGLHPVTGEIVVAEISQYPTEDKPQQVIANVVQQIGHKDEPGVDILAILNMFDIPHEFPQEVKEAADRVPETISDDDMSSREDLRQLLTITIDGDDAKDLDDAISLTELPSGNMELGVHIADVSHYVTEGSPLDKEAYERGTSVYLTDRVVPMLPQRLSNGICSLHPNVDRLTLSCLMEVTRDGQVINHQIKPTVINSDYRMTYHDVNAMLENNDEQLIAKYQDIYPMLQKMEKLHHTLYHLREARGAINFDTNEAEIEVDEQGKPVAIHVRERGVGERMIESFMLLANETVARHYTEELVPFIYRVHEHPDTDRLQRFLEFITTFGIVAKGTKDEMKPKYLQQILQTVEDETYAPVVKMMLLRSMQQAKYDVTPIGHYGLAATDYTHFTSPIRRYPDLIVHRLIHYYSNHQLSKKQEAKQTTKLSEIADHSSEMERRSVDAERETDSLKKTEYMQDKIGMIFDGYVSSITGFGMFVELDNTVEGLVHISTIKDDYYNYVERQLVLIGERTGNTFHIGDSVKVRLVKADVDTREIDFELVQDDTKTKKRHKKSPRKAQQKNNQRKRGKNKKGQRKYQSNYRRQKGHGKKNRKRKHKK</sequence>
<feature type="compositionally biased region" description="Basic residues" evidence="9">
    <location>
        <begin position="759"/>
        <end position="775"/>
    </location>
</feature>
<dbReference type="InterPro" id="IPR012340">
    <property type="entry name" value="NA-bd_OB-fold"/>
</dbReference>
<dbReference type="InterPro" id="IPR001900">
    <property type="entry name" value="RNase_II/R"/>
</dbReference>
<dbReference type="CDD" id="cd04471">
    <property type="entry name" value="S1_RNase_R"/>
    <property type="match status" value="1"/>
</dbReference>
<evidence type="ECO:0000256" key="8">
    <source>
        <dbReference type="HAMAP-Rule" id="MF_01895"/>
    </source>
</evidence>
<dbReference type="AlphaFoldDB" id="A0A1W1YDP3"/>
<evidence type="ECO:0000313" key="12">
    <source>
        <dbReference type="Proteomes" id="UP000243884"/>
    </source>
</evidence>
<reference evidence="12" key="1">
    <citation type="submission" date="2017-04" db="EMBL/GenBank/DDBJ databases">
        <authorList>
            <person name="Varghese N."/>
            <person name="Submissions S."/>
        </authorList>
    </citation>
    <scope>NUCLEOTIDE SEQUENCE [LARGE SCALE GENOMIC DNA]</scope>
    <source>
        <strain evidence="12">DSM 21500</strain>
    </source>
</reference>